<protein>
    <submittedName>
        <fullName evidence="1">Uncharacterized protein</fullName>
    </submittedName>
</protein>
<accession>A0A024X5X5</accession>
<sequence length="59" mass="7375">MEKFKKKKKKKKKRKFGQLYHSFDIISNHLKKKKGSFFKFIVFKIMLFEYFKGFISQKY</sequence>
<dbReference type="Proteomes" id="UP000030694">
    <property type="component" value="Unassembled WGS sequence"/>
</dbReference>
<dbReference type="AlphaFoldDB" id="A0A024X5X5"/>
<evidence type="ECO:0000313" key="1">
    <source>
        <dbReference type="EMBL" id="ETW60206.1"/>
    </source>
</evidence>
<gene>
    <name evidence="1" type="ORF">PFMC_03978</name>
</gene>
<dbReference type="EMBL" id="KI927531">
    <property type="protein sequence ID" value="ETW60206.1"/>
    <property type="molecule type" value="Genomic_DNA"/>
</dbReference>
<proteinExistence type="predicted"/>
<reference evidence="1 2" key="1">
    <citation type="submission" date="2013-02" db="EMBL/GenBank/DDBJ databases">
        <title>The Genome Annotation of Plasmodium falciparum CAMP/Malaysia.</title>
        <authorList>
            <consortium name="The Broad Institute Genome Sequencing Platform"/>
            <consortium name="The Broad Institute Genome Sequencing Center for Infectious Disease"/>
            <person name="Neafsey D."/>
            <person name="Hoffman S."/>
            <person name="Volkman S."/>
            <person name="Rosenthal P."/>
            <person name="Walker B."/>
            <person name="Young S.K."/>
            <person name="Zeng Q."/>
            <person name="Gargeya S."/>
            <person name="Fitzgerald M."/>
            <person name="Haas B."/>
            <person name="Abouelleil A."/>
            <person name="Allen A.W."/>
            <person name="Alvarado L."/>
            <person name="Arachchi H.M."/>
            <person name="Berlin A.M."/>
            <person name="Chapman S.B."/>
            <person name="Gainer-Dewar J."/>
            <person name="Goldberg J."/>
            <person name="Griggs A."/>
            <person name="Gujja S."/>
            <person name="Hansen M."/>
            <person name="Howarth C."/>
            <person name="Imamovic A."/>
            <person name="Ireland A."/>
            <person name="Larimer J."/>
            <person name="McCowan C."/>
            <person name="Murphy C."/>
            <person name="Pearson M."/>
            <person name="Poon T.W."/>
            <person name="Priest M."/>
            <person name="Roberts A."/>
            <person name="Saif S."/>
            <person name="Shea T."/>
            <person name="Sisk P."/>
            <person name="Sykes S."/>
            <person name="Wortman J."/>
            <person name="Nusbaum C."/>
            <person name="Birren B."/>
        </authorList>
    </citation>
    <scope>NUCLEOTIDE SEQUENCE [LARGE SCALE GENOMIC DNA]</scope>
    <source>
        <strain evidence="1 2">CAMP/Malaysia</strain>
    </source>
</reference>
<evidence type="ECO:0000313" key="2">
    <source>
        <dbReference type="Proteomes" id="UP000030694"/>
    </source>
</evidence>
<name>A0A024X5X5_PLAFC</name>
<organism evidence="1 2">
    <name type="scientific">Plasmodium falciparum (isolate Camp / Malaysia)</name>
    <dbReference type="NCBI Taxonomy" id="5835"/>
    <lineage>
        <taxon>Eukaryota</taxon>
        <taxon>Sar</taxon>
        <taxon>Alveolata</taxon>
        <taxon>Apicomplexa</taxon>
        <taxon>Aconoidasida</taxon>
        <taxon>Haemosporida</taxon>
        <taxon>Plasmodiidae</taxon>
        <taxon>Plasmodium</taxon>
        <taxon>Plasmodium (Laverania)</taxon>
    </lineage>
</organism>
<reference evidence="1 2" key="2">
    <citation type="submission" date="2013-02" db="EMBL/GenBank/DDBJ databases">
        <title>The Genome Sequence of Plasmodium falciparum CAMP/Malaysia.</title>
        <authorList>
            <consortium name="The Broad Institute Genome Sequencing Platform"/>
            <consortium name="The Broad Institute Genome Sequencing Center for Infectious Disease"/>
            <person name="Neafsey D."/>
            <person name="Cheeseman I."/>
            <person name="Volkman S."/>
            <person name="Adams J."/>
            <person name="Walker B."/>
            <person name="Young S.K."/>
            <person name="Zeng Q."/>
            <person name="Gargeya S."/>
            <person name="Fitzgerald M."/>
            <person name="Haas B."/>
            <person name="Abouelleil A."/>
            <person name="Alvarado L."/>
            <person name="Arachchi H.M."/>
            <person name="Berlin A.M."/>
            <person name="Chapman S.B."/>
            <person name="Dewar J."/>
            <person name="Goldberg J."/>
            <person name="Griggs A."/>
            <person name="Gujja S."/>
            <person name="Hansen M."/>
            <person name="Howarth C."/>
            <person name="Imamovic A."/>
            <person name="Larimer J."/>
            <person name="McCowan C."/>
            <person name="Murphy C."/>
            <person name="Neiman D."/>
            <person name="Pearson M."/>
            <person name="Priest M."/>
            <person name="Roberts A."/>
            <person name="Saif S."/>
            <person name="Shea T."/>
            <person name="Sisk P."/>
            <person name="Sykes S."/>
            <person name="Wortman J."/>
            <person name="Nusbaum C."/>
            <person name="Birren B."/>
        </authorList>
    </citation>
    <scope>NUCLEOTIDE SEQUENCE [LARGE SCALE GENOMIC DNA]</scope>
    <source>
        <strain evidence="1 2">CAMP/Malaysia</strain>
    </source>
</reference>